<dbReference type="SUPFAM" id="SSF56112">
    <property type="entry name" value="Protein kinase-like (PK-like)"/>
    <property type="match status" value="1"/>
</dbReference>
<evidence type="ECO:0000256" key="4">
    <source>
        <dbReference type="ARBA" id="ARBA00008684"/>
    </source>
</evidence>
<dbReference type="AlphaFoldDB" id="A0A835CKR1"/>
<evidence type="ECO:0000256" key="25">
    <source>
        <dbReference type="SAM" id="SignalP"/>
    </source>
</evidence>
<dbReference type="SUPFAM" id="SSF52058">
    <property type="entry name" value="L domain-like"/>
    <property type="match status" value="2"/>
</dbReference>
<evidence type="ECO:0000256" key="3">
    <source>
        <dbReference type="ARBA" id="ARBA00004191"/>
    </source>
</evidence>
<dbReference type="Pfam" id="PF00069">
    <property type="entry name" value="Pkinase"/>
    <property type="match status" value="1"/>
</dbReference>
<dbReference type="PROSITE" id="PS00107">
    <property type="entry name" value="PROTEIN_KINASE_ATP"/>
    <property type="match status" value="1"/>
</dbReference>
<dbReference type="Gene3D" id="3.80.10.10">
    <property type="entry name" value="Ribonuclease Inhibitor"/>
    <property type="match status" value="3"/>
</dbReference>
<dbReference type="InterPro" id="IPR017441">
    <property type="entry name" value="Protein_kinase_ATP_BS"/>
</dbReference>
<dbReference type="InterPro" id="IPR013210">
    <property type="entry name" value="LRR_N_plant-typ"/>
</dbReference>
<evidence type="ECO:0000256" key="5">
    <source>
        <dbReference type="ARBA" id="ARBA00012513"/>
    </source>
</evidence>
<dbReference type="InterPro" id="IPR032675">
    <property type="entry name" value="LRR_dom_sf"/>
</dbReference>
<dbReference type="InterPro" id="IPR008271">
    <property type="entry name" value="Ser/Thr_kinase_AS"/>
</dbReference>
<keyword evidence="28" id="KW-1185">Reference proteome</keyword>
<evidence type="ECO:0000256" key="23">
    <source>
        <dbReference type="PROSITE-ProRule" id="PRU10141"/>
    </source>
</evidence>
<gene>
    <name evidence="27" type="ORF">G2W53_004940</name>
</gene>
<evidence type="ECO:0000256" key="11">
    <source>
        <dbReference type="ARBA" id="ARBA00022729"/>
    </source>
</evidence>
<dbReference type="PANTHER" id="PTHR27008:SF585">
    <property type="entry name" value="PROTEIN KINASE DOMAIN-CONTAINING PROTEIN"/>
    <property type="match status" value="1"/>
</dbReference>
<proteinExistence type="inferred from homology"/>
<comment type="caution">
    <text evidence="27">The sequence shown here is derived from an EMBL/GenBank/DDBJ whole genome shotgun (WGS) entry which is preliminary data.</text>
</comment>
<keyword evidence="17 24" id="KW-1133">Transmembrane helix</keyword>
<dbReference type="FunFam" id="1.10.510.10:FF:001023">
    <property type="entry name" value="Os07g0541700 protein"/>
    <property type="match status" value="1"/>
</dbReference>
<dbReference type="FunFam" id="3.80.10.10:FF:000041">
    <property type="entry name" value="LRR receptor-like serine/threonine-protein kinase ERECTA"/>
    <property type="match status" value="1"/>
</dbReference>
<evidence type="ECO:0000259" key="26">
    <source>
        <dbReference type="PROSITE" id="PS50011"/>
    </source>
</evidence>
<keyword evidence="18 24" id="KW-0472">Membrane</keyword>
<evidence type="ECO:0000256" key="6">
    <source>
        <dbReference type="ARBA" id="ARBA00022512"/>
    </source>
</evidence>
<evidence type="ECO:0000256" key="24">
    <source>
        <dbReference type="SAM" id="Phobius"/>
    </source>
</evidence>
<organism evidence="27 28">
    <name type="scientific">Senna tora</name>
    <dbReference type="NCBI Taxonomy" id="362788"/>
    <lineage>
        <taxon>Eukaryota</taxon>
        <taxon>Viridiplantae</taxon>
        <taxon>Streptophyta</taxon>
        <taxon>Embryophyta</taxon>
        <taxon>Tracheophyta</taxon>
        <taxon>Spermatophyta</taxon>
        <taxon>Magnoliopsida</taxon>
        <taxon>eudicotyledons</taxon>
        <taxon>Gunneridae</taxon>
        <taxon>Pentapetalae</taxon>
        <taxon>rosids</taxon>
        <taxon>fabids</taxon>
        <taxon>Fabales</taxon>
        <taxon>Fabaceae</taxon>
        <taxon>Caesalpinioideae</taxon>
        <taxon>Cassia clade</taxon>
        <taxon>Senna</taxon>
    </lineage>
</organism>
<dbReference type="Pfam" id="PF08263">
    <property type="entry name" value="LRRNT_2"/>
    <property type="match status" value="1"/>
</dbReference>
<feature type="binding site" evidence="23">
    <location>
        <position position="643"/>
    </location>
    <ligand>
        <name>ATP</name>
        <dbReference type="ChEBI" id="CHEBI:30616"/>
    </ligand>
</feature>
<evidence type="ECO:0000256" key="17">
    <source>
        <dbReference type="ARBA" id="ARBA00022989"/>
    </source>
</evidence>
<feature type="domain" description="Protein kinase" evidence="26">
    <location>
        <begin position="615"/>
        <end position="827"/>
    </location>
</feature>
<keyword evidence="6" id="KW-0134">Cell wall</keyword>
<evidence type="ECO:0000313" key="28">
    <source>
        <dbReference type="Proteomes" id="UP000634136"/>
    </source>
</evidence>
<feature type="signal peptide" evidence="25">
    <location>
        <begin position="1"/>
        <end position="23"/>
    </location>
</feature>
<evidence type="ECO:0000256" key="9">
    <source>
        <dbReference type="ARBA" id="ARBA00022679"/>
    </source>
</evidence>
<dbReference type="GO" id="GO:0006952">
    <property type="term" value="P:defense response"/>
    <property type="evidence" value="ECO:0007669"/>
    <property type="project" value="UniProtKB-KW"/>
</dbReference>
<keyword evidence="6" id="KW-0964">Secreted</keyword>
<dbReference type="InterPro" id="IPR003591">
    <property type="entry name" value="Leu-rich_rpt_typical-subtyp"/>
</dbReference>
<dbReference type="Pfam" id="PF13855">
    <property type="entry name" value="LRR_8"/>
    <property type="match status" value="2"/>
</dbReference>
<dbReference type="FunFam" id="3.30.200.20:FF:000661">
    <property type="entry name" value="Serine-threonine protein kinase plant-type"/>
    <property type="match status" value="1"/>
</dbReference>
<protein>
    <recommendedName>
        <fullName evidence="5">non-specific serine/threonine protein kinase</fullName>
        <ecNumber evidence="5">2.7.11.1</ecNumber>
    </recommendedName>
</protein>
<evidence type="ECO:0000256" key="18">
    <source>
        <dbReference type="ARBA" id="ARBA00023136"/>
    </source>
</evidence>
<dbReference type="SMART" id="SM00365">
    <property type="entry name" value="LRR_SD22"/>
    <property type="match status" value="6"/>
</dbReference>
<dbReference type="InterPro" id="IPR055414">
    <property type="entry name" value="LRR_R13L4/SHOC2-like"/>
</dbReference>
<comment type="catalytic activity">
    <reaction evidence="21">
        <text>L-threonyl-[protein] + ATP = O-phospho-L-threonyl-[protein] + ADP + H(+)</text>
        <dbReference type="Rhea" id="RHEA:46608"/>
        <dbReference type="Rhea" id="RHEA-COMP:11060"/>
        <dbReference type="Rhea" id="RHEA-COMP:11605"/>
        <dbReference type="ChEBI" id="CHEBI:15378"/>
        <dbReference type="ChEBI" id="CHEBI:30013"/>
        <dbReference type="ChEBI" id="CHEBI:30616"/>
        <dbReference type="ChEBI" id="CHEBI:61977"/>
        <dbReference type="ChEBI" id="CHEBI:456216"/>
        <dbReference type="EC" id="2.7.11.1"/>
    </reaction>
</comment>
<dbReference type="SMART" id="SM00220">
    <property type="entry name" value="S_TKc"/>
    <property type="match status" value="1"/>
</dbReference>
<keyword evidence="9" id="KW-0808">Transferase</keyword>
<dbReference type="SMART" id="SM00369">
    <property type="entry name" value="LRR_TYP"/>
    <property type="match status" value="10"/>
</dbReference>
<evidence type="ECO:0000256" key="8">
    <source>
        <dbReference type="ARBA" id="ARBA00022614"/>
    </source>
</evidence>
<evidence type="ECO:0000256" key="21">
    <source>
        <dbReference type="ARBA" id="ARBA00047899"/>
    </source>
</evidence>
<comment type="catalytic activity">
    <reaction evidence="22">
        <text>L-seryl-[protein] + ATP = O-phospho-L-seryl-[protein] + ADP + H(+)</text>
        <dbReference type="Rhea" id="RHEA:17989"/>
        <dbReference type="Rhea" id="RHEA-COMP:9863"/>
        <dbReference type="Rhea" id="RHEA-COMP:11604"/>
        <dbReference type="ChEBI" id="CHEBI:15378"/>
        <dbReference type="ChEBI" id="CHEBI:29999"/>
        <dbReference type="ChEBI" id="CHEBI:30616"/>
        <dbReference type="ChEBI" id="CHEBI:83421"/>
        <dbReference type="ChEBI" id="CHEBI:456216"/>
        <dbReference type="EC" id="2.7.11.1"/>
    </reaction>
</comment>
<dbReference type="InterPro" id="IPR051809">
    <property type="entry name" value="Plant_receptor-like_S/T_kinase"/>
</dbReference>
<dbReference type="PROSITE" id="PS50011">
    <property type="entry name" value="PROTEIN_KINASE_DOM"/>
    <property type="match status" value="1"/>
</dbReference>
<evidence type="ECO:0000256" key="15">
    <source>
        <dbReference type="ARBA" id="ARBA00022821"/>
    </source>
</evidence>
<keyword evidence="19" id="KW-0325">Glycoprotein</keyword>
<keyword evidence="7" id="KW-0723">Serine/threonine-protein kinase</keyword>
<keyword evidence="13 23" id="KW-0547">Nucleotide-binding</keyword>
<dbReference type="InterPro" id="IPR011009">
    <property type="entry name" value="Kinase-like_dom_sf"/>
</dbReference>
<sequence length="827" mass="91772">MGKLHSCVFMFLLSCFVLFITWSKTNITTDESALLAFKSSITSDPYDFLANWSVSSSPCDWVGVTCNARHGRVHSLNLGDMGLNGTISPHLGNLSFLVELDLSFNNFHGHLPKELEIDLSHNNLGGSLPSNICDGLPKLEVLYLDQNNFSGEIPSVWHQCKELRRLQLDGFDGGYIPSDIGNLTNLQYLYLGDNNLKGLVPKEIGNLNKLEVLDLSNNYLSGPISSNICNISTLMWLNFGYNHLSGPILPNIGSSHANLKVLYLESNQFTGNIPKSISNASKLIHVELGLNKFSGIIPNILGNLTNLINLRLNGNDLNGLIPVTFNKLQDLQFLDLSSNKLKGHVIDGLCQIRSLSELHLAYNMFQGLIPRCLENITSLQKLDLSSNKLLSHIPNSIWSLKDIIVLDLSSNALNGTIPLEISSLRALTLLNLSNNQISGNIPSTIGGLQTLQNLSLENNRLNGKIPESLGGMISIEFLDLSQNYLSGVIPKSLESLVHLKYINLSYNLLHGEIPSGGPFRNFTAESFVMNEDLCGKPQLRVKPCKKGSEQRSTKDMLLIKCLLPIMFAVIIVASCIIFLKHKRNYVNDSTNRNLLNLEMLARVSYYELLQGTNGFYECNFLGQGSFGSVYKGILSSGQMVAVKIFNLDLEEASRSFDTECTALCNLRHRNLVKIISSCSNVDFKSLIMEFMPNGSLESWLYSHNYCLDILQRLNIMIDIASALEYLHHGSSTPIVHCDVKPSNVLLDENMVAHLSDFGISKLLSEEKMQIYTKTIATVGYMAPEYGSEGVVSMKGDVYSYGIMLMEVFTRKKPTDDIFVEGRPSSNW</sequence>
<accession>A0A835CKR1</accession>
<dbReference type="GO" id="GO:0009653">
    <property type="term" value="P:anatomical structure morphogenesis"/>
    <property type="evidence" value="ECO:0007669"/>
    <property type="project" value="UniProtKB-ARBA"/>
</dbReference>
<dbReference type="FunFam" id="3.80.10.10:FF:000400">
    <property type="entry name" value="Nuclear pore complex protein NUP107"/>
    <property type="match status" value="1"/>
</dbReference>
<keyword evidence="11 25" id="KW-0732">Signal</keyword>
<comment type="similarity">
    <text evidence="20">Belongs to the polygalacturonase-inhibiting protein family.</text>
</comment>
<evidence type="ECO:0000256" key="19">
    <source>
        <dbReference type="ARBA" id="ARBA00023180"/>
    </source>
</evidence>
<dbReference type="GO" id="GO:0016020">
    <property type="term" value="C:membrane"/>
    <property type="evidence" value="ECO:0007669"/>
    <property type="project" value="UniProtKB-SubCell"/>
</dbReference>
<evidence type="ECO:0000256" key="2">
    <source>
        <dbReference type="ARBA" id="ARBA00004170"/>
    </source>
</evidence>
<keyword evidence="15" id="KW-0611">Plant defense</keyword>
<name>A0A835CKR1_9FABA</name>
<dbReference type="Proteomes" id="UP000634136">
    <property type="component" value="Unassembled WGS sequence"/>
</dbReference>
<evidence type="ECO:0000256" key="10">
    <source>
        <dbReference type="ARBA" id="ARBA00022692"/>
    </source>
</evidence>
<keyword evidence="14 27" id="KW-0418">Kinase</keyword>
<comment type="similarity">
    <text evidence="4">Belongs to the protein kinase superfamily. Ser/Thr protein kinase family.</text>
</comment>
<evidence type="ECO:0000256" key="20">
    <source>
        <dbReference type="ARBA" id="ARBA00038043"/>
    </source>
</evidence>
<dbReference type="Pfam" id="PF23598">
    <property type="entry name" value="LRR_14"/>
    <property type="match status" value="1"/>
</dbReference>
<dbReference type="GO" id="GO:0004674">
    <property type="term" value="F:protein serine/threonine kinase activity"/>
    <property type="evidence" value="ECO:0007669"/>
    <property type="project" value="UniProtKB-KW"/>
</dbReference>
<feature type="chain" id="PRO_5032595500" description="non-specific serine/threonine protein kinase" evidence="25">
    <location>
        <begin position="24"/>
        <end position="827"/>
    </location>
</feature>
<dbReference type="InterPro" id="IPR001611">
    <property type="entry name" value="Leu-rich_rpt"/>
</dbReference>
<dbReference type="PANTHER" id="PTHR27008">
    <property type="entry name" value="OS04G0122200 PROTEIN"/>
    <property type="match status" value="1"/>
</dbReference>
<comment type="subcellular location">
    <subcellularLocation>
        <location evidence="2">Membrane</location>
        <topology evidence="2">Peripheral membrane protein</topology>
    </subcellularLocation>
    <subcellularLocation>
        <location evidence="1">Membrane</location>
        <topology evidence="1">Single-pass membrane protein</topology>
    </subcellularLocation>
    <subcellularLocation>
        <location evidence="3">Secreted</location>
        <location evidence="3">Cell wall</location>
    </subcellularLocation>
</comment>
<dbReference type="FunFam" id="3.80.10.10:FF:000095">
    <property type="entry name" value="LRR receptor-like serine/threonine-protein kinase GSO1"/>
    <property type="match status" value="1"/>
</dbReference>
<evidence type="ECO:0000256" key="12">
    <source>
        <dbReference type="ARBA" id="ARBA00022737"/>
    </source>
</evidence>
<feature type="transmembrane region" description="Helical" evidence="24">
    <location>
        <begin position="557"/>
        <end position="579"/>
    </location>
</feature>
<reference evidence="27" key="1">
    <citation type="submission" date="2020-09" db="EMBL/GenBank/DDBJ databases">
        <title>Genome-Enabled Discovery of Anthraquinone Biosynthesis in Senna tora.</title>
        <authorList>
            <person name="Kang S.-H."/>
            <person name="Pandey R.P."/>
            <person name="Lee C.-M."/>
            <person name="Sim J.-S."/>
            <person name="Jeong J.-T."/>
            <person name="Choi B.-S."/>
            <person name="Jung M."/>
            <person name="Ginzburg D."/>
            <person name="Zhao K."/>
            <person name="Won S.Y."/>
            <person name="Oh T.-J."/>
            <person name="Yu Y."/>
            <person name="Kim N.-H."/>
            <person name="Lee O.R."/>
            <person name="Lee T.-H."/>
            <person name="Bashyal P."/>
            <person name="Kim T.-S."/>
            <person name="Lee W.-H."/>
            <person name="Kawkins C."/>
            <person name="Kim C.-K."/>
            <person name="Kim J.S."/>
            <person name="Ahn B.O."/>
            <person name="Rhee S.Y."/>
            <person name="Sohng J.K."/>
        </authorList>
    </citation>
    <scope>NUCLEOTIDE SEQUENCE</scope>
    <source>
        <tissue evidence="27">Leaf</tissue>
    </source>
</reference>
<dbReference type="Gene3D" id="3.30.200.20">
    <property type="entry name" value="Phosphorylase Kinase, domain 1"/>
    <property type="match status" value="1"/>
</dbReference>
<dbReference type="Gene3D" id="1.10.510.10">
    <property type="entry name" value="Transferase(Phosphotransferase) domain 1"/>
    <property type="match status" value="1"/>
</dbReference>
<evidence type="ECO:0000256" key="14">
    <source>
        <dbReference type="ARBA" id="ARBA00022777"/>
    </source>
</evidence>
<dbReference type="GO" id="GO:0005524">
    <property type="term" value="F:ATP binding"/>
    <property type="evidence" value="ECO:0007669"/>
    <property type="project" value="UniProtKB-UniRule"/>
</dbReference>
<dbReference type="EC" id="2.7.11.1" evidence="5"/>
<dbReference type="PROSITE" id="PS51257">
    <property type="entry name" value="PROKAR_LIPOPROTEIN"/>
    <property type="match status" value="1"/>
</dbReference>
<keyword evidence="27" id="KW-0675">Receptor</keyword>
<keyword evidence="16 23" id="KW-0067">ATP-binding</keyword>
<dbReference type="PRINTS" id="PR00019">
    <property type="entry name" value="LEURICHRPT"/>
</dbReference>
<dbReference type="GO" id="GO:0099402">
    <property type="term" value="P:plant organ development"/>
    <property type="evidence" value="ECO:0007669"/>
    <property type="project" value="UniProtKB-ARBA"/>
</dbReference>
<dbReference type="PROSITE" id="PS51450">
    <property type="entry name" value="LRR"/>
    <property type="match status" value="1"/>
</dbReference>
<keyword evidence="8" id="KW-0433">Leucine-rich repeat</keyword>
<keyword evidence="12" id="KW-0677">Repeat</keyword>
<evidence type="ECO:0000313" key="27">
    <source>
        <dbReference type="EMBL" id="KAF7842642.1"/>
    </source>
</evidence>
<evidence type="ECO:0000256" key="13">
    <source>
        <dbReference type="ARBA" id="ARBA00022741"/>
    </source>
</evidence>
<evidence type="ECO:0000256" key="22">
    <source>
        <dbReference type="ARBA" id="ARBA00048679"/>
    </source>
</evidence>
<dbReference type="Pfam" id="PF00560">
    <property type="entry name" value="LRR_1"/>
    <property type="match status" value="3"/>
</dbReference>
<dbReference type="OrthoDB" id="676979at2759"/>
<evidence type="ECO:0000256" key="1">
    <source>
        <dbReference type="ARBA" id="ARBA00004167"/>
    </source>
</evidence>
<dbReference type="PROSITE" id="PS00108">
    <property type="entry name" value="PROTEIN_KINASE_ST"/>
    <property type="match status" value="1"/>
</dbReference>
<evidence type="ECO:0000256" key="16">
    <source>
        <dbReference type="ARBA" id="ARBA00022840"/>
    </source>
</evidence>
<dbReference type="EMBL" id="JAAIUW010000002">
    <property type="protein sequence ID" value="KAF7842642.1"/>
    <property type="molecule type" value="Genomic_DNA"/>
</dbReference>
<dbReference type="InterPro" id="IPR000719">
    <property type="entry name" value="Prot_kinase_dom"/>
</dbReference>
<keyword evidence="10 24" id="KW-0812">Transmembrane</keyword>
<evidence type="ECO:0000256" key="7">
    <source>
        <dbReference type="ARBA" id="ARBA00022527"/>
    </source>
</evidence>